<organism evidence="2 3">
    <name type="scientific">Psychrobacter immobilis</name>
    <dbReference type="NCBI Taxonomy" id="498"/>
    <lineage>
        <taxon>Bacteria</taxon>
        <taxon>Pseudomonadati</taxon>
        <taxon>Pseudomonadota</taxon>
        <taxon>Gammaproteobacteria</taxon>
        <taxon>Moraxellales</taxon>
        <taxon>Moraxellaceae</taxon>
        <taxon>Psychrobacter</taxon>
    </lineage>
</organism>
<proteinExistence type="predicted"/>
<keyword evidence="3" id="KW-1185">Reference proteome</keyword>
<dbReference type="AlphaFoldDB" id="A0A2V1ZZA9"/>
<dbReference type="InterPro" id="IPR023296">
    <property type="entry name" value="Glyco_hydro_beta-prop_sf"/>
</dbReference>
<reference evidence="2 3" key="1">
    <citation type="submission" date="2018-05" db="EMBL/GenBank/DDBJ databases">
        <title>Genomic Encyclopedia of Type Strains, Phase IV (KMG-IV): sequencing the most valuable type-strain genomes for metagenomic binning, comparative biology and taxonomic classification.</title>
        <authorList>
            <person name="Goeker M."/>
        </authorList>
    </citation>
    <scope>NUCLEOTIDE SEQUENCE [LARGE SCALE GENOMIC DNA]</scope>
    <source>
        <strain evidence="2 3">DSM 7229</strain>
    </source>
</reference>
<name>A0A2V1ZZA9_PSYIM</name>
<dbReference type="Gene3D" id="2.115.10.20">
    <property type="entry name" value="Glycosyl hydrolase domain, family 43"/>
    <property type="match status" value="1"/>
</dbReference>
<dbReference type="EMBL" id="QGGM01000009">
    <property type="protein sequence ID" value="PWK11095.1"/>
    <property type="molecule type" value="Genomic_DNA"/>
</dbReference>
<accession>A0A2V1ZZA9</accession>
<dbReference type="SUPFAM" id="SSF75005">
    <property type="entry name" value="Arabinanase/levansucrase/invertase"/>
    <property type="match status" value="1"/>
</dbReference>
<dbReference type="InterPro" id="IPR056442">
    <property type="entry name" value="GINT1_N"/>
</dbReference>
<comment type="caution">
    <text evidence="2">The sequence shown here is derived from an EMBL/GenBank/DDBJ whole genome shotgun (WGS) entry which is preliminary data.</text>
</comment>
<dbReference type="Proteomes" id="UP000245655">
    <property type="component" value="Unassembled WGS sequence"/>
</dbReference>
<evidence type="ECO:0000313" key="2">
    <source>
        <dbReference type="EMBL" id="PWK11095.1"/>
    </source>
</evidence>
<protein>
    <recommendedName>
        <fullName evidence="1">Glucosamine inositolphosphorylceramide transferase 1 N-terminal domain-containing protein</fullName>
    </recommendedName>
</protein>
<gene>
    <name evidence="2" type="ORF">C8D84_10912</name>
</gene>
<feature type="domain" description="Glucosamine inositolphosphorylceramide transferase 1 N-terminal" evidence="1">
    <location>
        <begin position="293"/>
        <end position="502"/>
    </location>
</feature>
<dbReference type="Pfam" id="PF24793">
    <property type="entry name" value="GINT1_N"/>
    <property type="match status" value="1"/>
</dbReference>
<evidence type="ECO:0000313" key="3">
    <source>
        <dbReference type="Proteomes" id="UP000245655"/>
    </source>
</evidence>
<sequence>MKKIRLGILVEEETLPWYKFKPLKSLVDEGKVEVCIAVQRDKKQASHMSRLSKVIPSINQKLFSFLSRNKSNTKRYSIHDLVANGEMPIVISVVNQDEIYDEIEDSVIEKLEAANLDYLVKFGFRTLAGRILSVSKKGILLFRYGDETKQRHGSALYWQFAEQWENSVVTLHLLNEHLNGDKVVGRGYGSLFYWDYNLTEHKLNGVTASILYWYFHKNKIGVKNGNLTNLMLDDAIYEEPQQLIALRHLMSFFKNYTIKTFYKSLYHNNWSILIGSIDQSMQTYTELLPEKGCFWADPFYIKRDSRRYIFFESLNYKEGIGRIEWVELDEHHQVINSGPVDLGIRSHLSFPNVFEHENAVYMIPEAANTNCINLLKATDFPQKWEKVHELVSGVQAADSAVIEHNGLWYLFTTHGSISVLTMDLELHIYTSDKLESDNWTIHPSAPLKIDVRGSRLAGALFKRDGQLFRTAQDGTIRYGRRVALYLVEELTPTSYKETFVRYIEPNWENDIDRLHTYNVYDQTVVLDVSRDKLRFTV</sequence>
<evidence type="ECO:0000259" key="1">
    <source>
        <dbReference type="Pfam" id="PF24793"/>
    </source>
</evidence>